<dbReference type="EMBL" id="CM024808">
    <property type="protein sequence ID" value="KAG8007061.1"/>
    <property type="molecule type" value="Genomic_DNA"/>
</dbReference>
<reference evidence="1" key="1">
    <citation type="submission" date="2020-04" db="EMBL/GenBank/DDBJ databases">
        <title>A chromosome-scale assembly and high-density genetic map of the yellow drum (Nibea albiflora) genome.</title>
        <authorList>
            <person name="Xu D."/>
            <person name="Zhang W."/>
            <person name="Chen R."/>
            <person name="Tan P."/>
            <person name="Wang L."/>
            <person name="Song H."/>
            <person name="Tian L."/>
            <person name="Zhu Q."/>
            <person name="Wang B."/>
        </authorList>
    </citation>
    <scope>NUCLEOTIDE SEQUENCE</scope>
    <source>
        <strain evidence="1">ZJHYS-2018</strain>
    </source>
</reference>
<accession>A0ACB7EYC3</accession>
<protein>
    <submittedName>
        <fullName evidence="1">Ig mu chain C region membrane-bound form</fullName>
    </submittedName>
</protein>
<gene>
    <name evidence="1" type="ORF">GBF38_023198</name>
</gene>
<comment type="caution">
    <text evidence="1">The sequence shown here is derived from an EMBL/GenBank/DDBJ whole genome shotgun (WGS) entry which is preliminary data.</text>
</comment>
<keyword evidence="2" id="KW-1185">Reference proteome</keyword>
<sequence length="183" mass="20642">MEVFGTAQRAFSVVSSVDLTPTSSVYMSVRGEGEGDTKTYMNESMALGPLCPGGQTQRPSVFMMPPVEHTRKEMVTLTCFVKDFFPQEVYVSWLVDDEEVDSTYEFHTTNPVESYGSYSAYSQLLLTLEQWKRNDVVYSCVVHHESVANTTKAIVRSIGYRTHEKNTNLVNLNMNVPDTCKPQ</sequence>
<evidence type="ECO:0000313" key="2">
    <source>
        <dbReference type="Proteomes" id="UP000805704"/>
    </source>
</evidence>
<name>A0ACB7EYC3_NIBAL</name>
<organism evidence="1 2">
    <name type="scientific">Nibea albiflora</name>
    <name type="common">Yellow drum</name>
    <name type="synonym">Corvina albiflora</name>
    <dbReference type="NCBI Taxonomy" id="240163"/>
    <lineage>
        <taxon>Eukaryota</taxon>
        <taxon>Metazoa</taxon>
        <taxon>Chordata</taxon>
        <taxon>Craniata</taxon>
        <taxon>Vertebrata</taxon>
        <taxon>Euteleostomi</taxon>
        <taxon>Actinopterygii</taxon>
        <taxon>Neopterygii</taxon>
        <taxon>Teleostei</taxon>
        <taxon>Neoteleostei</taxon>
        <taxon>Acanthomorphata</taxon>
        <taxon>Eupercaria</taxon>
        <taxon>Sciaenidae</taxon>
        <taxon>Nibea</taxon>
    </lineage>
</organism>
<proteinExistence type="predicted"/>
<dbReference type="Proteomes" id="UP000805704">
    <property type="component" value="Chromosome 20"/>
</dbReference>
<evidence type="ECO:0000313" key="1">
    <source>
        <dbReference type="EMBL" id="KAG8007061.1"/>
    </source>
</evidence>